<dbReference type="EMBL" id="LAZR01001208">
    <property type="protein sequence ID" value="KKN48696.1"/>
    <property type="molecule type" value="Genomic_DNA"/>
</dbReference>
<proteinExistence type="predicted"/>
<accession>A0A0F9TI96</accession>
<protein>
    <submittedName>
        <fullName evidence="1">Uncharacterized protein</fullName>
    </submittedName>
</protein>
<gene>
    <name evidence="1" type="ORF">LCGC14_0650150</name>
</gene>
<sequence length="62" mass="7570">MSKFALYFKSTHFPRRLLAGYTFSTEEEAEDFKARMVSECLRNEYWVEQIDINWDKELKELK</sequence>
<comment type="caution">
    <text evidence="1">The sequence shown here is derived from an EMBL/GenBank/DDBJ whole genome shotgun (WGS) entry which is preliminary data.</text>
</comment>
<evidence type="ECO:0000313" key="1">
    <source>
        <dbReference type="EMBL" id="KKN48696.1"/>
    </source>
</evidence>
<reference evidence="1" key="1">
    <citation type="journal article" date="2015" name="Nature">
        <title>Complex archaea that bridge the gap between prokaryotes and eukaryotes.</title>
        <authorList>
            <person name="Spang A."/>
            <person name="Saw J.H."/>
            <person name="Jorgensen S.L."/>
            <person name="Zaremba-Niedzwiedzka K."/>
            <person name="Martijn J."/>
            <person name="Lind A.E."/>
            <person name="van Eijk R."/>
            <person name="Schleper C."/>
            <person name="Guy L."/>
            <person name="Ettema T.J."/>
        </authorList>
    </citation>
    <scope>NUCLEOTIDE SEQUENCE</scope>
</reference>
<dbReference type="AlphaFoldDB" id="A0A0F9TI96"/>
<name>A0A0F9TI96_9ZZZZ</name>
<organism evidence="1">
    <name type="scientific">marine sediment metagenome</name>
    <dbReference type="NCBI Taxonomy" id="412755"/>
    <lineage>
        <taxon>unclassified sequences</taxon>
        <taxon>metagenomes</taxon>
        <taxon>ecological metagenomes</taxon>
    </lineage>
</organism>